<sequence>MLLSGYVMYLRTQLSTSSLQKRWVRRRKSLEKQLRNKNKKQSRLSRQTLGNLQPLLLIKLLTVELVLTEK</sequence>
<evidence type="ECO:0000313" key="3">
    <source>
        <dbReference type="Proteomes" id="UP000029052"/>
    </source>
</evidence>
<dbReference type="AlphaFoldDB" id="A0A087B986"/>
<dbReference type="Proteomes" id="UP000029052">
    <property type="component" value="Unassembled WGS sequence"/>
</dbReference>
<accession>A0A087B986</accession>
<evidence type="ECO:0000313" key="2">
    <source>
        <dbReference type="EMBL" id="KFI67586.1"/>
    </source>
</evidence>
<feature type="coiled-coil region" evidence="1">
    <location>
        <begin position="20"/>
        <end position="47"/>
    </location>
</feature>
<protein>
    <submittedName>
        <fullName evidence="2">Uncharacterized protein</fullName>
    </submittedName>
</protein>
<proteinExistence type="predicted"/>
<comment type="caution">
    <text evidence="2">The sequence shown here is derived from an EMBL/GenBank/DDBJ whole genome shotgun (WGS) entry which is preliminary data.</text>
</comment>
<reference evidence="2 3" key="1">
    <citation type="submission" date="2014-03" db="EMBL/GenBank/DDBJ databases">
        <title>Genomics of Bifidobacteria.</title>
        <authorList>
            <person name="Ventura M."/>
            <person name="Milani C."/>
            <person name="Lugli G.A."/>
        </authorList>
    </citation>
    <scope>NUCLEOTIDE SEQUENCE [LARGE SCALE GENOMIC DNA]</scope>
    <source>
        <strain evidence="2 3">LMG 11591</strain>
    </source>
</reference>
<evidence type="ECO:0000256" key="1">
    <source>
        <dbReference type="SAM" id="Coils"/>
    </source>
</evidence>
<name>A0A087B986_9BIFI</name>
<dbReference type="EMBL" id="JGZB01000010">
    <property type="protein sequence ID" value="KFI67586.1"/>
    <property type="molecule type" value="Genomic_DNA"/>
</dbReference>
<gene>
    <name evidence="2" type="ORF">BMAGN_0787</name>
</gene>
<dbReference type="STRING" id="1692.BMAGN_0787"/>
<organism evidence="2 3">
    <name type="scientific">Bifidobacterium magnum</name>
    <dbReference type="NCBI Taxonomy" id="1692"/>
    <lineage>
        <taxon>Bacteria</taxon>
        <taxon>Bacillati</taxon>
        <taxon>Actinomycetota</taxon>
        <taxon>Actinomycetes</taxon>
        <taxon>Bifidobacteriales</taxon>
        <taxon>Bifidobacteriaceae</taxon>
        <taxon>Bifidobacterium</taxon>
    </lineage>
</organism>
<keyword evidence="3" id="KW-1185">Reference proteome</keyword>
<keyword evidence="1" id="KW-0175">Coiled coil</keyword>